<dbReference type="AlphaFoldDB" id="A0A0V7ZQ15"/>
<accession>A0A0V7ZQ15</accession>
<keyword evidence="2" id="KW-0238">DNA-binding</keyword>
<dbReference type="InterPro" id="IPR012318">
    <property type="entry name" value="HTH_CRP"/>
</dbReference>
<dbReference type="InterPro" id="IPR000595">
    <property type="entry name" value="cNMP-bd_dom"/>
</dbReference>
<dbReference type="RefSeq" id="WP_027842922.1">
    <property type="nucleotide sequence ID" value="NZ_LMTZ01000099.1"/>
</dbReference>
<organism evidence="6 7">
    <name type="scientific">Mastigocoleus testarum BC008</name>
    <dbReference type="NCBI Taxonomy" id="371196"/>
    <lineage>
        <taxon>Bacteria</taxon>
        <taxon>Bacillati</taxon>
        <taxon>Cyanobacteriota</taxon>
        <taxon>Cyanophyceae</taxon>
        <taxon>Nostocales</taxon>
        <taxon>Hapalosiphonaceae</taxon>
        <taxon>Mastigocoleus</taxon>
    </lineage>
</organism>
<sequence>MVQEHQDWQQFLSQTQLFQGISPQEIEVVNQIVVYKTFSKGENIFWEGEPCDGFYLIKKGKVKIFQMSSLGKEQILHIFETGGHFAEVSAFDGKCFPASAIAITKTELLFFPRSDFLTLLEKYPTLAINMLATFARHLRRFARLVEDLSLKEVPARLAVYLLDLRESHGNIGMIQLDISKSQLAALLGTIPETLSRVFYKLSSEGLIAIHGSEIQLLDLEGLKVLATGKRF</sequence>
<feature type="domain" description="Cyclic nucleotide-binding" evidence="4">
    <location>
        <begin position="17"/>
        <end position="137"/>
    </location>
</feature>
<dbReference type="Proteomes" id="UP000053372">
    <property type="component" value="Unassembled WGS sequence"/>
</dbReference>
<evidence type="ECO:0000256" key="1">
    <source>
        <dbReference type="ARBA" id="ARBA00023015"/>
    </source>
</evidence>
<dbReference type="GO" id="GO:0005829">
    <property type="term" value="C:cytosol"/>
    <property type="evidence" value="ECO:0007669"/>
    <property type="project" value="TreeGrafter"/>
</dbReference>
<dbReference type="SMART" id="SM00419">
    <property type="entry name" value="HTH_CRP"/>
    <property type="match status" value="1"/>
</dbReference>
<proteinExistence type="predicted"/>
<name>A0A0V7ZQ15_9CYAN</name>
<dbReference type="Pfam" id="PF13545">
    <property type="entry name" value="HTH_Crp_2"/>
    <property type="match status" value="1"/>
</dbReference>
<dbReference type="GO" id="GO:0003677">
    <property type="term" value="F:DNA binding"/>
    <property type="evidence" value="ECO:0007669"/>
    <property type="project" value="UniProtKB-KW"/>
</dbReference>
<dbReference type="InterPro" id="IPR036390">
    <property type="entry name" value="WH_DNA-bd_sf"/>
</dbReference>
<dbReference type="InterPro" id="IPR036388">
    <property type="entry name" value="WH-like_DNA-bd_sf"/>
</dbReference>
<dbReference type="OrthoDB" id="9798104at2"/>
<dbReference type="GO" id="GO:0003700">
    <property type="term" value="F:DNA-binding transcription factor activity"/>
    <property type="evidence" value="ECO:0007669"/>
    <property type="project" value="TreeGrafter"/>
</dbReference>
<dbReference type="SMART" id="SM00100">
    <property type="entry name" value="cNMP"/>
    <property type="match status" value="1"/>
</dbReference>
<keyword evidence="3" id="KW-0804">Transcription</keyword>
<keyword evidence="7" id="KW-1185">Reference proteome</keyword>
<dbReference type="InterPro" id="IPR018490">
    <property type="entry name" value="cNMP-bd_dom_sf"/>
</dbReference>
<evidence type="ECO:0000256" key="2">
    <source>
        <dbReference type="ARBA" id="ARBA00023125"/>
    </source>
</evidence>
<dbReference type="SUPFAM" id="SSF46785">
    <property type="entry name" value="Winged helix' DNA-binding domain"/>
    <property type="match status" value="1"/>
</dbReference>
<dbReference type="CDD" id="cd00092">
    <property type="entry name" value="HTH_CRP"/>
    <property type="match status" value="1"/>
</dbReference>
<dbReference type="PANTHER" id="PTHR24567">
    <property type="entry name" value="CRP FAMILY TRANSCRIPTIONAL REGULATORY PROTEIN"/>
    <property type="match status" value="1"/>
</dbReference>
<evidence type="ECO:0000259" key="4">
    <source>
        <dbReference type="PROSITE" id="PS50042"/>
    </source>
</evidence>
<dbReference type="PANTHER" id="PTHR24567:SF74">
    <property type="entry name" value="HTH-TYPE TRANSCRIPTIONAL REGULATOR ARCR"/>
    <property type="match status" value="1"/>
</dbReference>
<dbReference type="SUPFAM" id="SSF51206">
    <property type="entry name" value="cAMP-binding domain-like"/>
    <property type="match status" value="1"/>
</dbReference>
<dbReference type="PROSITE" id="PS51063">
    <property type="entry name" value="HTH_CRP_2"/>
    <property type="match status" value="1"/>
</dbReference>
<comment type="caution">
    <text evidence="6">The sequence shown here is derived from an EMBL/GenBank/DDBJ whole genome shotgun (WGS) entry which is preliminary data.</text>
</comment>
<dbReference type="EMBL" id="LMTZ01000099">
    <property type="protein sequence ID" value="KST66175.1"/>
    <property type="molecule type" value="Genomic_DNA"/>
</dbReference>
<dbReference type="Gene3D" id="2.60.120.10">
    <property type="entry name" value="Jelly Rolls"/>
    <property type="match status" value="1"/>
</dbReference>
<evidence type="ECO:0000313" key="7">
    <source>
        <dbReference type="Proteomes" id="UP000053372"/>
    </source>
</evidence>
<evidence type="ECO:0000256" key="3">
    <source>
        <dbReference type="ARBA" id="ARBA00023163"/>
    </source>
</evidence>
<dbReference type="Pfam" id="PF00027">
    <property type="entry name" value="cNMP_binding"/>
    <property type="match status" value="1"/>
</dbReference>
<reference evidence="6 7" key="1">
    <citation type="journal article" date="2015" name="Genome Announc.">
        <title>Draft Genome of the Euendolithic (true boring) Cyanobacterium Mastigocoleus testarum strain BC008.</title>
        <authorList>
            <person name="Guida B.S."/>
            <person name="Garcia-Pichel F."/>
        </authorList>
    </citation>
    <scope>NUCLEOTIDE SEQUENCE [LARGE SCALE GENOMIC DNA]</scope>
    <source>
        <strain evidence="6 7">BC008</strain>
    </source>
</reference>
<keyword evidence="1" id="KW-0805">Transcription regulation</keyword>
<dbReference type="PROSITE" id="PS50042">
    <property type="entry name" value="CNMP_BINDING_3"/>
    <property type="match status" value="1"/>
</dbReference>
<dbReference type="InterPro" id="IPR014710">
    <property type="entry name" value="RmlC-like_jellyroll"/>
</dbReference>
<evidence type="ECO:0000259" key="5">
    <source>
        <dbReference type="PROSITE" id="PS51063"/>
    </source>
</evidence>
<dbReference type="CDD" id="cd00038">
    <property type="entry name" value="CAP_ED"/>
    <property type="match status" value="1"/>
</dbReference>
<dbReference type="InterPro" id="IPR050397">
    <property type="entry name" value="Env_Response_Regulators"/>
</dbReference>
<protein>
    <submittedName>
        <fullName evidence="6">Crp/Fnr family transcriptional regulator</fullName>
    </submittedName>
</protein>
<dbReference type="Gene3D" id="1.10.10.10">
    <property type="entry name" value="Winged helix-like DNA-binding domain superfamily/Winged helix DNA-binding domain"/>
    <property type="match status" value="1"/>
</dbReference>
<evidence type="ECO:0000313" key="6">
    <source>
        <dbReference type="EMBL" id="KST66175.1"/>
    </source>
</evidence>
<gene>
    <name evidence="6" type="ORF">BC008_24700</name>
</gene>
<feature type="domain" description="HTH crp-type" evidence="5">
    <location>
        <begin position="151"/>
        <end position="220"/>
    </location>
</feature>